<dbReference type="PRINTS" id="PR00260">
    <property type="entry name" value="CHEMTRNSDUCR"/>
</dbReference>
<dbReference type="InterPro" id="IPR004089">
    <property type="entry name" value="MCPsignal_dom"/>
</dbReference>
<dbReference type="InterPro" id="IPR004090">
    <property type="entry name" value="Chemotax_Me-accpt_rcpt"/>
</dbReference>
<proteinExistence type="inferred from homology"/>
<keyword evidence="4 9" id="KW-0812">Transmembrane</keyword>
<evidence type="ECO:0000256" key="9">
    <source>
        <dbReference type="SAM" id="Phobius"/>
    </source>
</evidence>
<dbReference type="RefSeq" id="WP_339090657.1">
    <property type="nucleotide sequence ID" value="NZ_LR743507.1"/>
</dbReference>
<evidence type="ECO:0000256" key="2">
    <source>
        <dbReference type="ARBA" id="ARBA00022475"/>
    </source>
</evidence>
<dbReference type="EMBL" id="LR743507">
    <property type="protein sequence ID" value="CAA2105053.1"/>
    <property type="molecule type" value="Genomic_DNA"/>
</dbReference>
<dbReference type="InterPro" id="IPR033480">
    <property type="entry name" value="sCache_2"/>
</dbReference>
<name>A0A679J924_VARPD</name>
<keyword evidence="8" id="KW-0807">Transducer</keyword>
<evidence type="ECO:0000256" key="7">
    <source>
        <dbReference type="ARBA" id="ARBA00029447"/>
    </source>
</evidence>
<evidence type="ECO:0000256" key="5">
    <source>
        <dbReference type="ARBA" id="ARBA00022989"/>
    </source>
</evidence>
<feature type="transmembrane region" description="Helical" evidence="9">
    <location>
        <begin position="180"/>
        <end position="201"/>
    </location>
</feature>
<reference evidence="11" key="1">
    <citation type="submission" date="2019-12" db="EMBL/GenBank/DDBJ databases">
        <authorList>
            <person name="Cremers G."/>
        </authorList>
    </citation>
    <scope>NUCLEOTIDE SEQUENCE</scope>
    <source>
        <strain evidence="11">Vvax</strain>
    </source>
</reference>
<dbReference type="FunFam" id="1.10.287.950:FF:000002">
    <property type="entry name" value="Methyl-accepting chemotaxis protein"/>
    <property type="match status" value="1"/>
</dbReference>
<dbReference type="PANTHER" id="PTHR43531">
    <property type="entry name" value="PROTEIN ICFG"/>
    <property type="match status" value="1"/>
</dbReference>
<accession>A0A679J924</accession>
<dbReference type="Pfam" id="PF17200">
    <property type="entry name" value="sCache_2"/>
    <property type="match status" value="1"/>
</dbReference>
<keyword evidence="3" id="KW-0488">Methylation</keyword>
<dbReference type="PANTHER" id="PTHR43531:SF14">
    <property type="entry name" value="METHYL-ACCEPTING CHEMOTAXIS PROTEIN I-RELATED"/>
    <property type="match status" value="1"/>
</dbReference>
<dbReference type="SUPFAM" id="SSF58104">
    <property type="entry name" value="Methyl-accepting chemotaxis protein (MCP) signaling domain"/>
    <property type="match status" value="1"/>
</dbReference>
<evidence type="ECO:0000259" key="10">
    <source>
        <dbReference type="PROSITE" id="PS50111"/>
    </source>
</evidence>
<keyword evidence="5 9" id="KW-1133">Transmembrane helix</keyword>
<dbReference type="Gene3D" id="1.10.287.950">
    <property type="entry name" value="Methyl-accepting chemotaxis protein"/>
    <property type="match status" value="1"/>
</dbReference>
<dbReference type="GO" id="GO:0005886">
    <property type="term" value="C:plasma membrane"/>
    <property type="evidence" value="ECO:0007669"/>
    <property type="project" value="UniProtKB-SubCell"/>
</dbReference>
<evidence type="ECO:0000256" key="1">
    <source>
        <dbReference type="ARBA" id="ARBA00004651"/>
    </source>
</evidence>
<dbReference type="Gene3D" id="3.30.450.20">
    <property type="entry name" value="PAS domain"/>
    <property type="match status" value="1"/>
</dbReference>
<dbReference type="GO" id="GO:0007165">
    <property type="term" value="P:signal transduction"/>
    <property type="evidence" value="ECO:0007669"/>
    <property type="project" value="UniProtKB-KW"/>
</dbReference>
<dbReference type="SMART" id="SM01049">
    <property type="entry name" value="Cache_2"/>
    <property type="match status" value="1"/>
</dbReference>
<dbReference type="PROSITE" id="PS50111">
    <property type="entry name" value="CHEMOTAXIS_TRANSDUC_2"/>
    <property type="match status" value="1"/>
</dbReference>
<protein>
    <submittedName>
        <fullName evidence="11">Methyl-accepting chemotaxis protein II</fullName>
    </submittedName>
</protein>
<comment type="similarity">
    <text evidence="7">Belongs to the methyl-accepting chemotaxis (MCP) protein family.</text>
</comment>
<sequence length="506" mass="53706">MKLRTRILLLCTAALIGMVVLASVSLSTLRQAMMKERTAQLSTLVVLANASLERLHEQEKAGELTRDQAQKEAKKLIGSLRKDELYFFVRGYTNDVNYVHPNPKRVGIVDAKGGKEAGERYRAALAGHTVATLTAYGTRPGAKQEVEKLYAIVKFEPWDWIVGFGDYIDDIDTAFWRNTVILLAIGGALMVVVGGMAWAMARNLYRQLGGEPDYAAEVVRRIGAGDLGVQVQLQPGDSASLLHAMQQMQQSLAGTVSEIRGSTDTIATASGQIASGNLDLSSRTEEQASSLEQTAASMEELTSTVKQNADNARQANQLAVSASEVAVRGGSVVGQVVDTMGSINASSRKIVDIIGVIDGIAFQTNILALNAAVEAARAGEQGRGFAVVASEVRNLAQRSAGAAKEIKLLIDDSVDKVGAGSDQVAEAGRTMEEIVASVRRVTDIMGEIMAASQEQTSGIEQINQAISQMDQATQQNAALVEQAAAAAGSLQEQAGSLVQAVSVFKV</sequence>
<gene>
    <name evidence="11" type="primary">tar_1</name>
    <name evidence="11" type="ORF">VVAX_03064</name>
</gene>
<dbReference type="InterPro" id="IPR051310">
    <property type="entry name" value="MCP_chemotaxis"/>
</dbReference>
<dbReference type="GO" id="GO:0004888">
    <property type="term" value="F:transmembrane signaling receptor activity"/>
    <property type="evidence" value="ECO:0007669"/>
    <property type="project" value="InterPro"/>
</dbReference>
<organism evidence="11">
    <name type="scientific">Variovorax paradoxus</name>
    <dbReference type="NCBI Taxonomy" id="34073"/>
    <lineage>
        <taxon>Bacteria</taxon>
        <taxon>Pseudomonadati</taxon>
        <taxon>Pseudomonadota</taxon>
        <taxon>Betaproteobacteria</taxon>
        <taxon>Burkholderiales</taxon>
        <taxon>Comamonadaceae</taxon>
        <taxon>Variovorax</taxon>
    </lineage>
</organism>
<dbReference type="CDD" id="cd11386">
    <property type="entry name" value="MCP_signal"/>
    <property type="match status" value="1"/>
</dbReference>
<feature type="domain" description="Methyl-accepting transducer" evidence="10">
    <location>
        <begin position="262"/>
        <end position="491"/>
    </location>
</feature>
<evidence type="ECO:0000256" key="3">
    <source>
        <dbReference type="ARBA" id="ARBA00022481"/>
    </source>
</evidence>
<evidence type="ECO:0000256" key="8">
    <source>
        <dbReference type="PROSITE-ProRule" id="PRU00284"/>
    </source>
</evidence>
<dbReference type="SMART" id="SM00283">
    <property type="entry name" value="MA"/>
    <property type="match status" value="1"/>
</dbReference>
<evidence type="ECO:0000313" key="11">
    <source>
        <dbReference type="EMBL" id="CAA2105053.1"/>
    </source>
</evidence>
<dbReference type="GO" id="GO:0006935">
    <property type="term" value="P:chemotaxis"/>
    <property type="evidence" value="ECO:0007669"/>
    <property type="project" value="InterPro"/>
</dbReference>
<keyword evidence="2" id="KW-1003">Cell membrane</keyword>
<evidence type="ECO:0000256" key="6">
    <source>
        <dbReference type="ARBA" id="ARBA00023136"/>
    </source>
</evidence>
<dbReference type="Pfam" id="PF00015">
    <property type="entry name" value="MCPsignal"/>
    <property type="match status" value="1"/>
</dbReference>
<keyword evidence="6 9" id="KW-0472">Membrane</keyword>
<dbReference type="AlphaFoldDB" id="A0A679J924"/>
<comment type="subcellular location">
    <subcellularLocation>
        <location evidence="1">Cell membrane</location>
        <topology evidence="1">Multi-pass membrane protein</topology>
    </subcellularLocation>
</comment>
<evidence type="ECO:0000256" key="4">
    <source>
        <dbReference type="ARBA" id="ARBA00022692"/>
    </source>
</evidence>